<dbReference type="PROSITE" id="PS51257">
    <property type="entry name" value="PROKAR_LIPOPROTEIN"/>
    <property type="match status" value="1"/>
</dbReference>
<reference evidence="2" key="1">
    <citation type="submission" date="2021-03" db="EMBL/GenBank/DDBJ databases">
        <title>Actinotalea soli sp. nov., isolated from soil.</title>
        <authorList>
            <person name="Ping W."/>
            <person name="Zhang J."/>
        </authorList>
    </citation>
    <scope>NUCLEOTIDE SEQUENCE</scope>
    <source>
        <strain evidence="2">BY-33</strain>
    </source>
</reference>
<dbReference type="Gene3D" id="3.40.190.10">
    <property type="entry name" value="Periplasmic binding protein-like II"/>
    <property type="match status" value="2"/>
</dbReference>
<dbReference type="PANTHER" id="PTHR43649:SF11">
    <property type="entry name" value="ABC TRANSPORTER SUBSTRATE-BINDING PROTEIN YESO-RELATED"/>
    <property type="match status" value="1"/>
</dbReference>
<dbReference type="PANTHER" id="PTHR43649">
    <property type="entry name" value="ARABINOSE-BINDING PROTEIN-RELATED"/>
    <property type="match status" value="1"/>
</dbReference>
<accession>A0A939LR43</accession>
<dbReference type="EMBL" id="JAGEMK010000006">
    <property type="protein sequence ID" value="MBO1752473.1"/>
    <property type="molecule type" value="Genomic_DNA"/>
</dbReference>
<gene>
    <name evidence="2" type="ORF">J4G33_11740</name>
</gene>
<dbReference type="RefSeq" id="WP_208056162.1">
    <property type="nucleotide sequence ID" value="NZ_JAGEMK010000006.1"/>
</dbReference>
<protein>
    <submittedName>
        <fullName evidence="2">Extracellular solute-binding protein</fullName>
    </submittedName>
</protein>
<sequence length="451" mass="48977">MSHHTRTQTPGRRRGMRMAALVAAAGLALTACSGDSGVPGASNDDGDEAPAAEGEATIRFAWWGSDTRHEVTQEILDNFMEEHPDITVVSDFTDWNGYWDKLATTVAAGDTPDVITQEERYLRDYASRNVLADLNEFSGTIDLSSIDDSIIEAGQTDGGQYGIPTGVNAYAILADEQIFADAGVEMPDDETWTWEDYVEIASEISANTEDGVFGAQDYGFNEPGFAIFARQRGENLYNEDGSLGFSADTLAEWWEISLQLRDQGGTPSASETIEVDAGGPEQSLVGTNSGAMAFFWTNQLEAVSNAAGRDITLLRHPGESQYERTGMYFKPAMFYSMSANSQYPEAAATLIDYLLNSEEAAELMLSDRGLPANTEVRAAVQDQFSEIDQQAADFLADLEDEIVDGLPVPPVGAGEVAEITRRINAEVLFDRLSPQEAAEQFINEVETATGQ</sequence>
<name>A0A939LR43_9CELL</name>
<feature type="chain" id="PRO_5039280188" evidence="1">
    <location>
        <begin position="34"/>
        <end position="451"/>
    </location>
</feature>
<evidence type="ECO:0000313" key="3">
    <source>
        <dbReference type="Proteomes" id="UP000664209"/>
    </source>
</evidence>
<feature type="signal peptide" evidence="1">
    <location>
        <begin position="1"/>
        <end position="33"/>
    </location>
</feature>
<evidence type="ECO:0000313" key="2">
    <source>
        <dbReference type="EMBL" id="MBO1752473.1"/>
    </source>
</evidence>
<dbReference type="Proteomes" id="UP000664209">
    <property type="component" value="Unassembled WGS sequence"/>
</dbReference>
<dbReference type="Pfam" id="PF13416">
    <property type="entry name" value="SBP_bac_8"/>
    <property type="match status" value="1"/>
</dbReference>
<evidence type="ECO:0000256" key="1">
    <source>
        <dbReference type="SAM" id="SignalP"/>
    </source>
</evidence>
<comment type="caution">
    <text evidence="2">The sequence shown here is derived from an EMBL/GenBank/DDBJ whole genome shotgun (WGS) entry which is preliminary data.</text>
</comment>
<keyword evidence="3" id="KW-1185">Reference proteome</keyword>
<dbReference type="InterPro" id="IPR050490">
    <property type="entry name" value="Bact_solute-bd_prot1"/>
</dbReference>
<dbReference type="AlphaFoldDB" id="A0A939LR43"/>
<organism evidence="2 3">
    <name type="scientific">Actinotalea soli</name>
    <dbReference type="NCBI Taxonomy" id="2819234"/>
    <lineage>
        <taxon>Bacteria</taxon>
        <taxon>Bacillati</taxon>
        <taxon>Actinomycetota</taxon>
        <taxon>Actinomycetes</taxon>
        <taxon>Micrococcales</taxon>
        <taxon>Cellulomonadaceae</taxon>
        <taxon>Actinotalea</taxon>
    </lineage>
</organism>
<dbReference type="SUPFAM" id="SSF53850">
    <property type="entry name" value="Periplasmic binding protein-like II"/>
    <property type="match status" value="1"/>
</dbReference>
<dbReference type="InterPro" id="IPR006059">
    <property type="entry name" value="SBP"/>
</dbReference>
<proteinExistence type="predicted"/>
<keyword evidence="1" id="KW-0732">Signal</keyword>